<sequence>MGLQGQTVRIMVSEPRGWDENLFGKILSDRGGKRLLVELTKPIKWNRLKSDLIALRPIYEKDTFKPLQQYYAVNVQGTLIGKDGEEIVLLLVAQVTLD</sequence>
<keyword evidence="2" id="KW-1185">Reference proteome</keyword>
<evidence type="ECO:0000313" key="2">
    <source>
        <dbReference type="Proteomes" id="UP001597525"/>
    </source>
</evidence>
<dbReference type="RefSeq" id="WP_320186496.1">
    <property type="nucleotide sequence ID" value="NZ_CP138332.1"/>
</dbReference>
<proteinExistence type="predicted"/>
<gene>
    <name evidence="1" type="ORF">ACFS7Y_17950</name>
</gene>
<organism evidence="1 2">
    <name type="scientific">Sphingobacterium bambusae</name>
    <dbReference type="NCBI Taxonomy" id="662858"/>
    <lineage>
        <taxon>Bacteria</taxon>
        <taxon>Pseudomonadati</taxon>
        <taxon>Bacteroidota</taxon>
        <taxon>Sphingobacteriia</taxon>
        <taxon>Sphingobacteriales</taxon>
        <taxon>Sphingobacteriaceae</taxon>
        <taxon>Sphingobacterium</taxon>
    </lineage>
</organism>
<comment type="caution">
    <text evidence="1">The sequence shown here is derived from an EMBL/GenBank/DDBJ whole genome shotgun (WGS) entry which is preliminary data.</text>
</comment>
<reference evidence="2" key="1">
    <citation type="journal article" date="2019" name="Int. J. Syst. Evol. Microbiol.">
        <title>The Global Catalogue of Microorganisms (GCM) 10K type strain sequencing project: providing services to taxonomists for standard genome sequencing and annotation.</title>
        <authorList>
            <consortium name="The Broad Institute Genomics Platform"/>
            <consortium name="The Broad Institute Genome Sequencing Center for Infectious Disease"/>
            <person name="Wu L."/>
            <person name="Ma J."/>
        </authorList>
    </citation>
    <scope>NUCLEOTIDE SEQUENCE [LARGE SCALE GENOMIC DNA]</scope>
    <source>
        <strain evidence="2">KCTC 22814</strain>
    </source>
</reference>
<protein>
    <submittedName>
        <fullName evidence="1">Uncharacterized protein</fullName>
    </submittedName>
</protein>
<accession>A0ABW6BL01</accession>
<dbReference type="EMBL" id="JBHUPB010000012">
    <property type="protein sequence ID" value="MFD2969283.1"/>
    <property type="molecule type" value="Genomic_DNA"/>
</dbReference>
<name>A0ABW6BL01_9SPHI</name>
<dbReference type="Proteomes" id="UP001597525">
    <property type="component" value="Unassembled WGS sequence"/>
</dbReference>
<evidence type="ECO:0000313" key="1">
    <source>
        <dbReference type="EMBL" id="MFD2969283.1"/>
    </source>
</evidence>